<proteinExistence type="predicted"/>
<dbReference type="PANTHER" id="PTHR31065:SF39">
    <property type="entry name" value="PLATZ TRANSCRIPTION FACTOR FAMILY PROTEIN"/>
    <property type="match status" value="1"/>
</dbReference>
<evidence type="ECO:0008006" key="3">
    <source>
        <dbReference type="Google" id="ProtNLM"/>
    </source>
</evidence>
<feature type="compositionally biased region" description="Basic residues" evidence="1">
    <location>
        <begin position="175"/>
        <end position="184"/>
    </location>
</feature>
<sequence length="191" mass="22092">MVMWSSSGEKPAWLESWLRIPFYRGEKCEKHTHQYNTVFCAICMGSLVCETCWKCHHSKLHQGHISLQVCSASRRAAIEIKTFKKHMDASDIQVYKINGKDIFYLKPCGEGVVKDHHRDHHHHTHDPKCQTCRKSSRIPTISFALLIASTEQQQQPMGKRKSRADTEECSSLARSMRKRSRKGIPSRAPFW</sequence>
<reference evidence="2" key="2">
    <citation type="journal article" date="2024" name="Plant">
        <title>Genomic evolution and insights into agronomic trait innovations of Sesamum species.</title>
        <authorList>
            <person name="Miao H."/>
            <person name="Wang L."/>
            <person name="Qu L."/>
            <person name="Liu H."/>
            <person name="Sun Y."/>
            <person name="Le M."/>
            <person name="Wang Q."/>
            <person name="Wei S."/>
            <person name="Zheng Y."/>
            <person name="Lin W."/>
            <person name="Duan Y."/>
            <person name="Cao H."/>
            <person name="Xiong S."/>
            <person name="Wang X."/>
            <person name="Wei L."/>
            <person name="Li C."/>
            <person name="Ma Q."/>
            <person name="Ju M."/>
            <person name="Zhao R."/>
            <person name="Li G."/>
            <person name="Mu C."/>
            <person name="Tian Q."/>
            <person name="Mei H."/>
            <person name="Zhang T."/>
            <person name="Gao T."/>
            <person name="Zhang H."/>
        </authorList>
    </citation>
    <scope>NUCLEOTIDE SEQUENCE</scope>
    <source>
        <strain evidence="2">G02</strain>
    </source>
</reference>
<gene>
    <name evidence="2" type="ORF">Sradi_0660300</name>
</gene>
<evidence type="ECO:0000313" key="2">
    <source>
        <dbReference type="EMBL" id="KAL0430343.1"/>
    </source>
</evidence>
<dbReference type="EMBL" id="JACGWJ010000003">
    <property type="protein sequence ID" value="KAL0430343.1"/>
    <property type="molecule type" value="Genomic_DNA"/>
</dbReference>
<name>A0AAW2VM26_SESRA</name>
<comment type="caution">
    <text evidence="2">The sequence shown here is derived from an EMBL/GenBank/DDBJ whole genome shotgun (WGS) entry which is preliminary data.</text>
</comment>
<dbReference type="PANTHER" id="PTHR31065">
    <property type="entry name" value="PLATZ TRANSCRIPTION FACTOR FAMILY PROTEIN"/>
    <property type="match status" value="1"/>
</dbReference>
<accession>A0AAW2VM26</accession>
<evidence type="ECO:0000256" key="1">
    <source>
        <dbReference type="SAM" id="MobiDB-lite"/>
    </source>
</evidence>
<dbReference type="InterPro" id="IPR006734">
    <property type="entry name" value="PLATZ"/>
</dbReference>
<reference evidence="2" key="1">
    <citation type="submission" date="2020-06" db="EMBL/GenBank/DDBJ databases">
        <authorList>
            <person name="Li T."/>
            <person name="Hu X."/>
            <person name="Zhang T."/>
            <person name="Song X."/>
            <person name="Zhang H."/>
            <person name="Dai N."/>
            <person name="Sheng W."/>
            <person name="Hou X."/>
            <person name="Wei L."/>
        </authorList>
    </citation>
    <scope>NUCLEOTIDE SEQUENCE</scope>
    <source>
        <strain evidence="2">G02</strain>
        <tissue evidence="2">Leaf</tissue>
    </source>
</reference>
<protein>
    <recommendedName>
        <fullName evidence="3">B box-type domain-containing protein</fullName>
    </recommendedName>
</protein>
<organism evidence="2">
    <name type="scientific">Sesamum radiatum</name>
    <name type="common">Black benniseed</name>
    <dbReference type="NCBI Taxonomy" id="300843"/>
    <lineage>
        <taxon>Eukaryota</taxon>
        <taxon>Viridiplantae</taxon>
        <taxon>Streptophyta</taxon>
        <taxon>Embryophyta</taxon>
        <taxon>Tracheophyta</taxon>
        <taxon>Spermatophyta</taxon>
        <taxon>Magnoliopsida</taxon>
        <taxon>eudicotyledons</taxon>
        <taxon>Gunneridae</taxon>
        <taxon>Pentapetalae</taxon>
        <taxon>asterids</taxon>
        <taxon>lamiids</taxon>
        <taxon>Lamiales</taxon>
        <taxon>Pedaliaceae</taxon>
        <taxon>Sesamum</taxon>
    </lineage>
</organism>
<dbReference type="AlphaFoldDB" id="A0AAW2VM26"/>
<dbReference type="Pfam" id="PF04640">
    <property type="entry name" value="PLATZ"/>
    <property type="match status" value="1"/>
</dbReference>
<feature type="region of interest" description="Disordered" evidence="1">
    <location>
        <begin position="151"/>
        <end position="191"/>
    </location>
</feature>